<dbReference type="Proteomes" id="UP001501759">
    <property type="component" value="Unassembled WGS sequence"/>
</dbReference>
<evidence type="ECO:0008006" key="4">
    <source>
        <dbReference type="Google" id="ProtNLM"/>
    </source>
</evidence>
<dbReference type="EMBL" id="BAABKB010000031">
    <property type="protein sequence ID" value="GAA5028786.1"/>
    <property type="molecule type" value="Genomic_DNA"/>
</dbReference>
<proteinExistence type="predicted"/>
<sequence length="238" mass="25948">MNAPEDQIPEEPTRRLGPTEAEYSATVLASHWFTRPEQDGATVPEQGDPSVTVPVGGFPRPRQQVSPATVPDRMEGTVLRFGPGVTAATAHRSLSTLIVTPPPPPPVPRSGPRRYALPALVFLCILAFLAWHRLGPSVEVRDVSVTSRPAELGCGETARILAHVTTNGRPGTFTYRWLRSDGTSSGVLRERLPRGRRHATLSLLWTFEGKGHQAGRAELRVLTPSVHTAVTKLTYDCR</sequence>
<dbReference type="RefSeq" id="WP_345656509.1">
    <property type="nucleotide sequence ID" value="NZ_BAABKB010000031.1"/>
</dbReference>
<protein>
    <recommendedName>
        <fullName evidence="4">Ig-like domain-containing protein</fullName>
    </recommendedName>
</protein>
<keyword evidence="3" id="KW-1185">Reference proteome</keyword>
<accession>A0ABP9JFZ0</accession>
<evidence type="ECO:0000313" key="2">
    <source>
        <dbReference type="EMBL" id="GAA5028786.1"/>
    </source>
</evidence>
<feature type="region of interest" description="Disordered" evidence="1">
    <location>
        <begin position="1"/>
        <end position="20"/>
    </location>
</feature>
<comment type="caution">
    <text evidence="2">The sequence shown here is derived from an EMBL/GenBank/DDBJ whole genome shotgun (WGS) entry which is preliminary data.</text>
</comment>
<feature type="region of interest" description="Disordered" evidence="1">
    <location>
        <begin position="35"/>
        <end position="70"/>
    </location>
</feature>
<evidence type="ECO:0000313" key="3">
    <source>
        <dbReference type="Proteomes" id="UP001501759"/>
    </source>
</evidence>
<organism evidence="2 3">
    <name type="scientific">Streptomyces siamensis</name>
    <dbReference type="NCBI Taxonomy" id="1274986"/>
    <lineage>
        <taxon>Bacteria</taxon>
        <taxon>Bacillati</taxon>
        <taxon>Actinomycetota</taxon>
        <taxon>Actinomycetes</taxon>
        <taxon>Kitasatosporales</taxon>
        <taxon>Streptomycetaceae</taxon>
        <taxon>Streptomyces</taxon>
    </lineage>
</organism>
<name>A0ABP9JFZ0_9ACTN</name>
<reference evidence="3" key="1">
    <citation type="journal article" date="2019" name="Int. J. Syst. Evol. Microbiol.">
        <title>The Global Catalogue of Microorganisms (GCM) 10K type strain sequencing project: providing services to taxonomists for standard genome sequencing and annotation.</title>
        <authorList>
            <consortium name="The Broad Institute Genomics Platform"/>
            <consortium name="The Broad Institute Genome Sequencing Center for Infectious Disease"/>
            <person name="Wu L."/>
            <person name="Ma J."/>
        </authorList>
    </citation>
    <scope>NUCLEOTIDE SEQUENCE [LARGE SCALE GENOMIC DNA]</scope>
    <source>
        <strain evidence="3">JCM 18409</strain>
    </source>
</reference>
<gene>
    <name evidence="2" type="ORF">GCM10023335_67020</name>
</gene>
<evidence type="ECO:0000256" key="1">
    <source>
        <dbReference type="SAM" id="MobiDB-lite"/>
    </source>
</evidence>